<keyword evidence="8" id="KW-1185">Reference proteome</keyword>
<dbReference type="GO" id="GO:0005737">
    <property type="term" value="C:cytoplasm"/>
    <property type="evidence" value="ECO:0007669"/>
    <property type="project" value="UniProtKB-SubCell"/>
</dbReference>
<dbReference type="InterPro" id="IPR007052">
    <property type="entry name" value="CS_dom"/>
</dbReference>
<dbReference type="Pfam" id="PF04969">
    <property type="entry name" value="CS"/>
    <property type="match status" value="1"/>
</dbReference>
<dbReference type="HOGENOM" id="CLU_021010_1_0_1"/>
<reference evidence="7 8" key="1">
    <citation type="journal article" date="2008" name="Nature">
        <title>The Trichoplax genome and the nature of placozoans.</title>
        <authorList>
            <person name="Srivastava M."/>
            <person name="Begovic E."/>
            <person name="Chapman J."/>
            <person name="Putnam N.H."/>
            <person name="Hellsten U."/>
            <person name="Kawashima T."/>
            <person name="Kuo A."/>
            <person name="Mitros T."/>
            <person name="Salamov A."/>
            <person name="Carpenter M.L."/>
            <person name="Signorovitch A.Y."/>
            <person name="Moreno M.A."/>
            <person name="Kamm K."/>
            <person name="Grimwood J."/>
            <person name="Schmutz J."/>
            <person name="Shapiro H."/>
            <person name="Grigoriev I.V."/>
            <person name="Buss L.W."/>
            <person name="Schierwater B."/>
            <person name="Dellaporta S.L."/>
            <person name="Rokhsar D.S."/>
        </authorList>
    </citation>
    <scope>NUCLEOTIDE SEQUENCE [LARGE SCALE GENOMIC DNA]</scope>
    <source>
        <strain evidence="7 8">Grell-BS-1999</strain>
    </source>
</reference>
<sequence length="566" mass="64730">MALLEPNRNLINRNFEGYKLSPDEPLVLKLKLEVNVRALAASSSQISFEEVRLYSTCNHLMMDCWYSDPGIDHLYFINESWEVAHIEFDSKDGTSFIECPFQVPLNAVAATDRHNLSMQFPSKKHALISDGVDKIYLLDRHVKKWKILGIINYERPCTLLHAVCDDKQDKCQCYLIEFKRQDFKIEPTSKWIEITIPTNHQDSCNYNIVLQIRGQCVPLFGGICPISRKLILIHEKELIIERCEISDADDKMEESASYEKSNSMLNENLLPEYIWTQSADTVVVNFVTPYNIKPTDVVFSLTTKEILLGLVDGLIFLKGELHDKVDVDGCTWILQDNGAGIQLTLEKHQPFHVWSTVVEECTRGKQAIGEVDEIHQRLAHLTSDQWNPQPNTAENRIFQLDRSEDCDELSQDNTTLSVASPTSKSFDKQIALGCNQWLFNAPILPYANMMPAFCLRHDTDAFLWQFQANPDISFTHTSTFDAFGYVQASKRDRKFISCSPSSRFVVICDYARNVYIYMKSTSEDQPLGKHSFQRIVALDSEKIMGLVASHNFIYVLSNCGIYCIKV</sequence>
<dbReference type="PANTHER" id="PTHR21664:SF1">
    <property type="entry name" value="NUDC DOMAIN-CONTAINING PROTEIN 1"/>
    <property type="match status" value="1"/>
</dbReference>
<evidence type="ECO:0000313" key="7">
    <source>
        <dbReference type="EMBL" id="EDV29028.1"/>
    </source>
</evidence>
<gene>
    <name evidence="7" type="ORF">TRIADDRAFT_52501</name>
</gene>
<dbReference type="Proteomes" id="UP000009022">
    <property type="component" value="Unassembled WGS sequence"/>
</dbReference>
<proteinExistence type="predicted"/>
<dbReference type="CTD" id="6749445"/>
<dbReference type="SUPFAM" id="SSF49764">
    <property type="entry name" value="HSP20-like chaperones"/>
    <property type="match status" value="1"/>
</dbReference>
<evidence type="ECO:0000256" key="5">
    <source>
        <dbReference type="ARBA" id="ARBA00023242"/>
    </source>
</evidence>
<name>B3RIR7_TRIAD</name>
<dbReference type="Gene3D" id="2.60.40.790">
    <property type="match status" value="1"/>
</dbReference>
<dbReference type="InParanoid" id="B3RIR7"/>
<dbReference type="OMA" id="PMEECDE"/>
<dbReference type="EMBL" id="DS985241">
    <property type="protein sequence ID" value="EDV29028.1"/>
    <property type="molecule type" value="Genomic_DNA"/>
</dbReference>
<evidence type="ECO:0000256" key="4">
    <source>
        <dbReference type="ARBA" id="ARBA00022490"/>
    </source>
</evidence>
<dbReference type="PANTHER" id="PTHR21664">
    <property type="entry name" value="CHRONIC MYELOGENOUS LEUKEMIA TUMOR ANTIGEN 66"/>
    <property type="match status" value="1"/>
</dbReference>
<organism evidence="7 8">
    <name type="scientific">Trichoplax adhaerens</name>
    <name type="common">Trichoplax reptans</name>
    <dbReference type="NCBI Taxonomy" id="10228"/>
    <lineage>
        <taxon>Eukaryota</taxon>
        <taxon>Metazoa</taxon>
        <taxon>Placozoa</taxon>
        <taxon>Uniplacotomia</taxon>
        <taxon>Trichoplacea</taxon>
        <taxon>Trichoplacidae</taxon>
        <taxon>Trichoplax</taxon>
    </lineage>
</organism>
<dbReference type="CDD" id="cd06467">
    <property type="entry name" value="p23_NUDC_like"/>
    <property type="match status" value="1"/>
</dbReference>
<evidence type="ECO:0000256" key="3">
    <source>
        <dbReference type="ARBA" id="ARBA00018915"/>
    </source>
</evidence>
<dbReference type="RefSeq" id="XP_002108230.1">
    <property type="nucleotide sequence ID" value="XM_002108194.1"/>
</dbReference>
<keyword evidence="4" id="KW-0963">Cytoplasm</keyword>
<protein>
    <recommendedName>
        <fullName evidence="3">NudC domain-containing protein 1</fullName>
    </recommendedName>
</protein>
<feature type="domain" description="CS" evidence="6">
    <location>
        <begin position="268"/>
        <end position="358"/>
    </location>
</feature>
<keyword evidence="5" id="KW-0539">Nucleus</keyword>
<dbReference type="GeneID" id="6749445"/>
<dbReference type="OrthoDB" id="428655at2759"/>
<dbReference type="InterPro" id="IPR037895">
    <property type="entry name" value="NUDCD1"/>
</dbReference>
<dbReference type="STRING" id="10228.B3RIR7"/>
<evidence type="ECO:0000259" key="6">
    <source>
        <dbReference type="PROSITE" id="PS51203"/>
    </source>
</evidence>
<dbReference type="KEGG" id="tad:TRIADDRAFT_52501"/>
<dbReference type="InterPro" id="IPR008978">
    <property type="entry name" value="HSP20-like_chaperone"/>
</dbReference>
<dbReference type="AlphaFoldDB" id="B3RIR7"/>
<evidence type="ECO:0000256" key="1">
    <source>
        <dbReference type="ARBA" id="ARBA00004123"/>
    </source>
</evidence>
<evidence type="ECO:0000313" key="8">
    <source>
        <dbReference type="Proteomes" id="UP000009022"/>
    </source>
</evidence>
<dbReference type="eggNOG" id="KOG4379">
    <property type="taxonomic scope" value="Eukaryota"/>
</dbReference>
<dbReference type="PROSITE" id="PS51203">
    <property type="entry name" value="CS"/>
    <property type="match status" value="1"/>
</dbReference>
<dbReference type="PhylomeDB" id="B3RIR7"/>
<evidence type="ECO:0000256" key="2">
    <source>
        <dbReference type="ARBA" id="ARBA00004496"/>
    </source>
</evidence>
<comment type="subcellular location">
    <subcellularLocation>
        <location evidence="2">Cytoplasm</location>
    </subcellularLocation>
    <subcellularLocation>
        <location evidence="1">Nucleus</location>
    </subcellularLocation>
</comment>
<dbReference type="GO" id="GO:0005634">
    <property type="term" value="C:nucleus"/>
    <property type="evidence" value="ECO:0007669"/>
    <property type="project" value="UniProtKB-SubCell"/>
</dbReference>
<accession>B3RIR7</accession>